<accession>A0ABQ5E1R8</accession>
<sequence length="237" mass="27097">MTHPHPKRSFVPQAVLTKSGKLSTAGAAVNTVKTVNTANTKVINTVRSVNIAASKPIMNHPKTKTNAFKRGYLQSSRPFNRHFANKNSSINTNFNTAKVKHTTARDRAVGNQQQKEYKEKGIIDNACSRHMTGNKCYLDEYEDYMVDLFPLVMVKEEFLVKQFKLIVISRQKNIILQGLPPEVYALVSNHKVAKELWERIKLLMQETSLTKQERECKLYDEFDKFAYKKGKHYASST</sequence>
<evidence type="ECO:0000313" key="1">
    <source>
        <dbReference type="EMBL" id="GJT44371.1"/>
    </source>
</evidence>
<keyword evidence="2" id="KW-1185">Reference proteome</keyword>
<dbReference type="EMBL" id="BQNB010015807">
    <property type="protein sequence ID" value="GJT44371.1"/>
    <property type="molecule type" value="Genomic_DNA"/>
</dbReference>
<organism evidence="1 2">
    <name type="scientific">Tanacetum coccineum</name>
    <dbReference type="NCBI Taxonomy" id="301880"/>
    <lineage>
        <taxon>Eukaryota</taxon>
        <taxon>Viridiplantae</taxon>
        <taxon>Streptophyta</taxon>
        <taxon>Embryophyta</taxon>
        <taxon>Tracheophyta</taxon>
        <taxon>Spermatophyta</taxon>
        <taxon>Magnoliopsida</taxon>
        <taxon>eudicotyledons</taxon>
        <taxon>Gunneridae</taxon>
        <taxon>Pentapetalae</taxon>
        <taxon>asterids</taxon>
        <taxon>campanulids</taxon>
        <taxon>Asterales</taxon>
        <taxon>Asteraceae</taxon>
        <taxon>Asteroideae</taxon>
        <taxon>Anthemideae</taxon>
        <taxon>Anthemidinae</taxon>
        <taxon>Tanacetum</taxon>
    </lineage>
</organism>
<evidence type="ECO:0000313" key="2">
    <source>
        <dbReference type="Proteomes" id="UP001151760"/>
    </source>
</evidence>
<reference evidence="1" key="2">
    <citation type="submission" date="2022-01" db="EMBL/GenBank/DDBJ databases">
        <authorList>
            <person name="Yamashiro T."/>
            <person name="Shiraishi A."/>
            <person name="Satake H."/>
            <person name="Nakayama K."/>
        </authorList>
    </citation>
    <scope>NUCLEOTIDE SEQUENCE</scope>
</reference>
<dbReference type="Proteomes" id="UP001151760">
    <property type="component" value="Unassembled WGS sequence"/>
</dbReference>
<reference evidence="1" key="1">
    <citation type="journal article" date="2022" name="Int. J. Mol. Sci.">
        <title>Draft Genome of Tanacetum Coccineum: Genomic Comparison of Closely Related Tanacetum-Family Plants.</title>
        <authorList>
            <person name="Yamashiro T."/>
            <person name="Shiraishi A."/>
            <person name="Nakayama K."/>
            <person name="Satake H."/>
        </authorList>
    </citation>
    <scope>NUCLEOTIDE SEQUENCE</scope>
</reference>
<comment type="caution">
    <text evidence="1">The sequence shown here is derived from an EMBL/GenBank/DDBJ whole genome shotgun (WGS) entry which is preliminary data.</text>
</comment>
<gene>
    <name evidence="1" type="ORF">Tco_0953086</name>
</gene>
<name>A0ABQ5E1R8_9ASTR</name>
<protein>
    <submittedName>
        <fullName evidence="1">Uncharacterized protein</fullName>
    </submittedName>
</protein>
<proteinExistence type="predicted"/>